<feature type="binding site" evidence="7">
    <location>
        <position position="381"/>
    </location>
    <ligand>
        <name>S-adenosyl-L-methionine</name>
        <dbReference type="ChEBI" id="CHEBI:59789"/>
    </ligand>
</feature>
<dbReference type="Pfam" id="PF05958">
    <property type="entry name" value="tRNA_U5-meth_tr"/>
    <property type="match status" value="1"/>
</dbReference>
<dbReference type="NCBIfam" id="TIGR00479">
    <property type="entry name" value="rumA"/>
    <property type="match status" value="1"/>
</dbReference>
<dbReference type="GO" id="GO:0051539">
    <property type="term" value="F:4 iron, 4 sulfur cluster binding"/>
    <property type="evidence" value="ECO:0007669"/>
    <property type="project" value="UniProtKB-KW"/>
</dbReference>
<dbReference type="InterPro" id="IPR029063">
    <property type="entry name" value="SAM-dependent_MTases_sf"/>
</dbReference>
<dbReference type="Pfam" id="PF01938">
    <property type="entry name" value="TRAM"/>
    <property type="match status" value="1"/>
</dbReference>
<dbReference type="InterPro" id="IPR012340">
    <property type="entry name" value="NA-bd_OB-fold"/>
</dbReference>
<feature type="binding site" evidence="7">
    <location>
        <position position="333"/>
    </location>
    <ligand>
        <name>S-adenosyl-L-methionine</name>
        <dbReference type="ChEBI" id="CHEBI:59789"/>
    </ligand>
</feature>
<dbReference type="Proteomes" id="UP000250200">
    <property type="component" value="Unassembled WGS sequence"/>
</dbReference>
<keyword evidence="2 7" id="KW-0489">Methyltransferase</keyword>
<evidence type="ECO:0000313" key="9">
    <source>
        <dbReference type="EMBL" id="SQA17632.1"/>
    </source>
</evidence>
<dbReference type="InterPro" id="IPR010280">
    <property type="entry name" value="U5_MeTrfase_fam"/>
</dbReference>
<reference evidence="9 10" key="1">
    <citation type="submission" date="2018-06" db="EMBL/GenBank/DDBJ databases">
        <authorList>
            <consortium name="Pathogen Informatics"/>
            <person name="Doyle S."/>
        </authorList>
    </citation>
    <scope>NUCLEOTIDE SEQUENCE [LARGE SCALE GENOMIC DNA]</scope>
    <source>
        <strain evidence="9 10">NCTC8181</strain>
    </source>
</reference>
<accession>A0A0H1ZC80</accession>
<dbReference type="PANTHER" id="PTHR11061:SF45">
    <property type="match status" value="1"/>
</dbReference>
<dbReference type="FunFam" id="2.40.50.1070:FF:000003">
    <property type="entry name" value="23S rRNA (Uracil-5-)-methyltransferase RumA"/>
    <property type="match status" value="1"/>
</dbReference>
<dbReference type="PANTHER" id="PTHR11061">
    <property type="entry name" value="RNA M5U METHYLTRANSFERASE"/>
    <property type="match status" value="1"/>
</dbReference>
<dbReference type="FunFam" id="2.40.50.140:FF:000097">
    <property type="entry name" value="23S rRNA (uracil(1939)-C(5))-methyltransferase RlmD"/>
    <property type="match status" value="1"/>
</dbReference>
<dbReference type="Gene3D" id="3.40.50.150">
    <property type="entry name" value="Vaccinia Virus protein VP39"/>
    <property type="match status" value="1"/>
</dbReference>
<feature type="active site" description="Nucleophile" evidence="7">
    <location>
        <position position="408"/>
    </location>
</feature>
<feature type="binding site" evidence="7">
    <location>
        <position position="283"/>
    </location>
    <ligand>
        <name>S-adenosyl-L-methionine</name>
        <dbReference type="ChEBI" id="CHEBI:59789"/>
    </ligand>
</feature>
<protein>
    <submittedName>
        <fullName evidence="9">RNA methyltransferase, TrmA family</fullName>
        <ecNumber evidence="9">2.1.1.189</ecNumber>
    </submittedName>
</protein>
<dbReference type="FunFam" id="3.40.50.150:FF:000009">
    <property type="entry name" value="23S rRNA (Uracil(1939)-C(5))-methyltransferase RlmD"/>
    <property type="match status" value="1"/>
</dbReference>
<comment type="caution">
    <text evidence="9">The sequence shown here is derived from an EMBL/GenBank/DDBJ whole genome shotgun (WGS) entry which is preliminary data.</text>
</comment>
<dbReference type="InterPro" id="IPR030390">
    <property type="entry name" value="MeTrfase_TrmA_AS"/>
</dbReference>
<feature type="active site" evidence="8">
    <location>
        <position position="408"/>
    </location>
</feature>
<dbReference type="SUPFAM" id="SSF53335">
    <property type="entry name" value="S-adenosyl-L-methionine-dependent methyltransferases"/>
    <property type="match status" value="1"/>
</dbReference>
<dbReference type="InterPro" id="IPR002792">
    <property type="entry name" value="TRAM_dom"/>
</dbReference>
<sequence>MNVVLKQRIPLKIKRMGINGEGIGFYKKTLIFVPGALKGEEVFCQISSVRRNFAEAKLLKINKKSKNRVDPACSIYKECGGCQIMHLQYDKQLEFKTDIIRQALMKFKPEGYENYEIRKTIGMSEPEHYRAKLQFQVRSFGGNVKAGLYAQGTHRLIDIKDCLVQDSLTQEMINRVAELLGKYKLPIYNERKIAGVRTVMIRRAQASGEVQLIFITSKRLDFDDVVIELVREFPELKTVAVNINASKTSDIYGQITEVIWGQESINEEVLDYGFSLSPRAFYQLNPKQTQILYSEAVKALDVKEDDDLIDAYCGVGTIGLAFAGKVKSVRGMDIIPEAIQDAKENALHMGFTNTHYEAGKAEDIIPRWYSEGFRANALIVDPPRTGLDDKLLNTILKMPPEKMVYVSCNTSTLARDLVTLTKVYHVHYIQSVDMFPHTARTEAVVKLQKKEC</sequence>
<evidence type="ECO:0000256" key="1">
    <source>
        <dbReference type="ARBA" id="ARBA00022485"/>
    </source>
</evidence>
<keyword evidence="5" id="KW-0408">Iron</keyword>
<evidence type="ECO:0000256" key="4">
    <source>
        <dbReference type="ARBA" id="ARBA00022691"/>
    </source>
</evidence>
<evidence type="ECO:0000256" key="6">
    <source>
        <dbReference type="ARBA" id="ARBA00023014"/>
    </source>
</evidence>
<dbReference type="PROSITE" id="PS51687">
    <property type="entry name" value="SAM_MT_RNA_M5U"/>
    <property type="match status" value="1"/>
</dbReference>
<evidence type="ECO:0000256" key="8">
    <source>
        <dbReference type="PROSITE-ProRule" id="PRU10015"/>
    </source>
</evidence>
<dbReference type="Gene3D" id="2.40.50.140">
    <property type="entry name" value="Nucleic acid-binding proteins"/>
    <property type="match status" value="1"/>
</dbReference>
<comment type="similarity">
    <text evidence="7">Belongs to the class I-like SAM-binding methyltransferase superfamily. RNA M5U methyltransferase family.</text>
</comment>
<keyword evidence="3 7" id="KW-0808">Transferase</keyword>
<name>A0A0H1ZC80_STRAG</name>
<keyword evidence="1" id="KW-0479">Metal-binding</keyword>
<evidence type="ECO:0000313" key="10">
    <source>
        <dbReference type="Proteomes" id="UP000250200"/>
    </source>
</evidence>
<dbReference type="AlphaFoldDB" id="A0A0H1ZC80"/>
<organism evidence="9 10">
    <name type="scientific">Streptococcus agalactiae</name>
    <dbReference type="NCBI Taxonomy" id="1311"/>
    <lineage>
        <taxon>Bacteria</taxon>
        <taxon>Bacillati</taxon>
        <taxon>Bacillota</taxon>
        <taxon>Bacilli</taxon>
        <taxon>Lactobacillales</taxon>
        <taxon>Streptococcaceae</taxon>
        <taxon>Streptococcus</taxon>
    </lineage>
</organism>
<dbReference type="InterPro" id="IPR030391">
    <property type="entry name" value="MeTrfase_TrmA_CS"/>
</dbReference>
<dbReference type="EMBL" id="UAVB01000001">
    <property type="protein sequence ID" value="SQA17632.1"/>
    <property type="molecule type" value="Genomic_DNA"/>
</dbReference>
<dbReference type="PROSITE" id="PS01230">
    <property type="entry name" value="TRMA_1"/>
    <property type="match status" value="1"/>
</dbReference>
<evidence type="ECO:0000256" key="3">
    <source>
        <dbReference type="ARBA" id="ARBA00022679"/>
    </source>
</evidence>
<keyword evidence="6" id="KW-0411">Iron-sulfur</keyword>
<evidence type="ECO:0000256" key="7">
    <source>
        <dbReference type="PROSITE-ProRule" id="PRU01024"/>
    </source>
</evidence>
<keyword evidence="1" id="KW-0004">4Fe-4S</keyword>
<dbReference type="Gene3D" id="2.40.50.1070">
    <property type="match status" value="1"/>
</dbReference>
<dbReference type="GO" id="GO:0070041">
    <property type="term" value="F:rRNA (uridine-C5-)-methyltransferase activity"/>
    <property type="evidence" value="ECO:0007669"/>
    <property type="project" value="UniProtKB-ARBA"/>
</dbReference>
<keyword evidence="4 7" id="KW-0949">S-adenosyl-L-methionine</keyword>
<evidence type="ECO:0000256" key="5">
    <source>
        <dbReference type="ARBA" id="ARBA00023004"/>
    </source>
</evidence>
<dbReference type="GO" id="GO:0070475">
    <property type="term" value="P:rRNA base methylation"/>
    <property type="evidence" value="ECO:0007669"/>
    <property type="project" value="TreeGrafter"/>
</dbReference>
<dbReference type="EC" id="2.1.1.189" evidence="9"/>
<dbReference type="SUPFAM" id="SSF50249">
    <property type="entry name" value="Nucleic acid-binding proteins"/>
    <property type="match status" value="1"/>
</dbReference>
<feature type="binding site" evidence="7">
    <location>
        <position position="312"/>
    </location>
    <ligand>
        <name>S-adenosyl-L-methionine</name>
        <dbReference type="ChEBI" id="CHEBI:59789"/>
    </ligand>
</feature>
<evidence type="ECO:0000256" key="2">
    <source>
        <dbReference type="ARBA" id="ARBA00022603"/>
    </source>
</evidence>
<dbReference type="RefSeq" id="WP_001103614.1">
    <property type="nucleotide sequence ID" value="NZ_CAACXY010000016.1"/>
</dbReference>
<dbReference type="PROSITE" id="PS50926">
    <property type="entry name" value="TRAM"/>
    <property type="match status" value="1"/>
</dbReference>
<gene>
    <name evidence="9" type="primary">rlmCD</name>
    <name evidence="9" type="ORF">NCTC8181_00569</name>
</gene>
<proteinExistence type="inferred from homology"/>
<dbReference type="PROSITE" id="PS01231">
    <property type="entry name" value="TRMA_2"/>
    <property type="match status" value="1"/>
</dbReference>